<sequence>MDTPVSEAGLQAFMGILPPTPHIRVAEFTRGRPELDTGRLEGLETIYARVTGQRPSIALDHPRPDAAAHEEYGEGVLNGIWCGRAQPFPTPEDALAVLHGFCRALIPHGVLHLDTDRPRWERGDTAEELLGLLAATGFHPRRVDCEPARVRVLAIRKWRCCADGPRPLYDTHAV</sequence>
<comment type="caution">
    <text evidence="1">The sequence shown here is derived from an EMBL/GenBank/DDBJ whole genome shotgun (WGS) entry which is preliminary data.</text>
</comment>
<dbReference type="InterPro" id="IPR029063">
    <property type="entry name" value="SAM-dependent_MTases_sf"/>
</dbReference>
<dbReference type="Proteomes" id="UP000263377">
    <property type="component" value="Unassembled WGS sequence"/>
</dbReference>
<dbReference type="RefSeq" id="WP_117490490.1">
    <property type="nucleotide sequence ID" value="NZ_QVIG01000001.1"/>
</dbReference>
<proteinExistence type="predicted"/>
<evidence type="ECO:0000313" key="2">
    <source>
        <dbReference type="Proteomes" id="UP000263377"/>
    </source>
</evidence>
<dbReference type="EMBL" id="QVIG01000001">
    <property type="protein sequence ID" value="RGD62191.1"/>
    <property type="molecule type" value="Genomic_DNA"/>
</dbReference>
<dbReference type="AlphaFoldDB" id="A0A373A2A7"/>
<reference evidence="1 2" key="1">
    <citation type="submission" date="2018-08" db="EMBL/GenBank/DDBJ databases">
        <title>Diversity &amp; Physiological Properties of Lignin-Decomposing Actinobacteria from Soil.</title>
        <authorList>
            <person name="Roh S.G."/>
            <person name="Kim S.B."/>
        </authorList>
    </citation>
    <scope>NUCLEOTIDE SEQUENCE [LARGE SCALE GENOMIC DNA]</scope>
    <source>
        <strain evidence="1 2">MMS17-GH009</strain>
    </source>
</reference>
<evidence type="ECO:0000313" key="1">
    <source>
        <dbReference type="EMBL" id="RGD62191.1"/>
    </source>
</evidence>
<gene>
    <name evidence="1" type="ORF">DR950_34545</name>
</gene>
<name>A0A373A2A7_9ACTN</name>
<protein>
    <recommendedName>
        <fullName evidence="3">Class I SAM-dependent methyltransferase</fullName>
    </recommendedName>
</protein>
<evidence type="ECO:0008006" key="3">
    <source>
        <dbReference type="Google" id="ProtNLM"/>
    </source>
</evidence>
<organism evidence="1 2">
    <name type="scientific">Kitasatospora xanthocidica</name>
    <dbReference type="NCBI Taxonomy" id="83382"/>
    <lineage>
        <taxon>Bacteria</taxon>
        <taxon>Bacillati</taxon>
        <taxon>Actinomycetota</taxon>
        <taxon>Actinomycetes</taxon>
        <taxon>Kitasatosporales</taxon>
        <taxon>Streptomycetaceae</taxon>
        <taxon>Kitasatospora</taxon>
    </lineage>
</organism>
<keyword evidence="2" id="KW-1185">Reference proteome</keyword>
<accession>A0A373A2A7</accession>
<dbReference type="SUPFAM" id="SSF53335">
    <property type="entry name" value="S-adenosyl-L-methionine-dependent methyltransferases"/>
    <property type="match status" value="1"/>
</dbReference>